<organism evidence="2 3">
    <name type="scientific">Gossypium arboreum</name>
    <name type="common">Tree cotton</name>
    <name type="synonym">Gossypium nanking</name>
    <dbReference type="NCBI Taxonomy" id="29729"/>
    <lineage>
        <taxon>Eukaryota</taxon>
        <taxon>Viridiplantae</taxon>
        <taxon>Streptophyta</taxon>
        <taxon>Embryophyta</taxon>
        <taxon>Tracheophyta</taxon>
        <taxon>Spermatophyta</taxon>
        <taxon>Magnoliopsida</taxon>
        <taxon>eudicotyledons</taxon>
        <taxon>Gunneridae</taxon>
        <taxon>Pentapetalae</taxon>
        <taxon>rosids</taxon>
        <taxon>malvids</taxon>
        <taxon>Malvales</taxon>
        <taxon>Malvaceae</taxon>
        <taxon>Malvoideae</taxon>
        <taxon>Gossypium</taxon>
    </lineage>
</organism>
<protein>
    <submittedName>
        <fullName evidence="2">Uncharacterized protein</fullName>
    </submittedName>
</protein>
<evidence type="ECO:0000313" key="2">
    <source>
        <dbReference type="EMBL" id="KAK5819709.1"/>
    </source>
</evidence>
<proteinExistence type="predicted"/>
<accession>A0ABR0PEI0</accession>
<evidence type="ECO:0000256" key="1">
    <source>
        <dbReference type="SAM" id="MobiDB-lite"/>
    </source>
</evidence>
<name>A0ABR0PEI0_GOSAR</name>
<feature type="region of interest" description="Disordered" evidence="1">
    <location>
        <begin position="1"/>
        <end position="47"/>
    </location>
</feature>
<gene>
    <name evidence="2" type="ORF">PVK06_024732</name>
</gene>
<dbReference type="Proteomes" id="UP001358586">
    <property type="component" value="Chromosome 7"/>
</dbReference>
<sequence>MWEVPSTNFELVPEKGLRKNPKGRPQSSKINNEMDIKEKSNVAGGGLQNMEEKSYALNAIDELELGEMLYYGGYDPGGVE</sequence>
<reference evidence="2 3" key="1">
    <citation type="submission" date="2023-03" db="EMBL/GenBank/DDBJ databases">
        <title>WGS of Gossypium arboreum.</title>
        <authorList>
            <person name="Yu D."/>
        </authorList>
    </citation>
    <scope>NUCLEOTIDE SEQUENCE [LARGE SCALE GENOMIC DNA]</scope>
    <source>
        <tissue evidence="2">Leaf</tissue>
    </source>
</reference>
<keyword evidence="3" id="KW-1185">Reference proteome</keyword>
<evidence type="ECO:0000313" key="3">
    <source>
        <dbReference type="Proteomes" id="UP001358586"/>
    </source>
</evidence>
<comment type="caution">
    <text evidence="2">The sequence shown here is derived from an EMBL/GenBank/DDBJ whole genome shotgun (WGS) entry which is preliminary data.</text>
</comment>
<dbReference type="EMBL" id="JARKNE010000007">
    <property type="protein sequence ID" value="KAK5819709.1"/>
    <property type="molecule type" value="Genomic_DNA"/>
</dbReference>